<dbReference type="FunFam" id="3.20.20.70:FF:000029">
    <property type="entry name" value="L-lactate dehydrogenase"/>
    <property type="match status" value="1"/>
</dbReference>
<evidence type="ECO:0000313" key="9">
    <source>
        <dbReference type="EMBL" id="KAJ02847.1"/>
    </source>
</evidence>
<name>A0A061SPP9_9RHOB</name>
<evidence type="ECO:0000259" key="8">
    <source>
        <dbReference type="PROSITE" id="PS51349"/>
    </source>
</evidence>
<evidence type="ECO:0000256" key="5">
    <source>
        <dbReference type="ARBA" id="ARBA00024042"/>
    </source>
</evidence>
<feature type="binding site" evidence="7">
    <location>
        <position position="276"/>
    </location>
    <ligand>
        <name>glyoxylate</name>
        <dbReference type="ChEBI" id="CHEBI:36655"/>
    </ligand>
</feature>
<feature type="active site" description="Proton acceptor" evidence="6">
    <location>
        <position position="276"/>
    </location>
</feature>
<dbReference type="EMBL" id="JEMU01000009">
    <property type="protein sequence ID" value="KAJ02847.1"/>
    <property type="molecule type" value="Genomic_DNA"/>
</dbReference>
<evidence type="ECO:0000256" key="6">
    <source>
        <dbReference type="PIRSR" id="PIRSR000138-1"/>
    </source>
</evidence>
<feature type="binding site" evidence="7">
    <location>
        <position position="25"/>
    </location>
    <ligand>
        <name>glyoxylate</name>
        <dbReference type="ChEBI" id="CHEBI:36655"/>
    </ligand>
</feature>
<dbReference type="InterPro" id="IPR037396">
    <property type="entry name" value="FMN_HAD"/>
</dbReference>
<dbReference type="InterPro" id="IPR000262">
    <property type="entry name" value="FMN-dep_DH"/>
</dbReference>
<reference evidence="9 10" key="1">
    <citation type="journal article" date="2014" name="Genome Announc.">
        <title>Draft Genome Sequences of Two Isolates of the Roseobacter Group, Sulfitobacter sp. Strains 3SOLIMAR09 and 1FIGIMAR09, from Harbors of Mallorca Island (Mediterranean Sea).</title>
        <authorList>
            <person name="Mas-Llado M."/>
            <person name="Pina-Villalonga J.M."/>
            <person name="Brunet-Galmes I."/>
            <person name="Nogales B."/>
            <person name="Bosch R."/>
        </authorList>
    </citation>
    <scope>NUCLEOTIDE SEQUENCE [LARGE SCALE GENOMIC DNA]</scope>
    <source>
        <strain evidence="9 10">1FIGIMAR09</strain>
    </source>
</reference>
<feature type="binding site" evidence="7">
    <location>
        <position position="165"/>
    </location>
    <ligand>
        <name>glyoxylate</name>
        <dbReference type="ChEBI" id="CHEBI:36655"/>
    </ligand>
</feature>
<evidence type="ECO:0000256" key="4">
    <source>
        <dbReference type="ARBA" id="ARBA00023002"/>
    </source>
</evidence>
<dbReference type="PANTHER" id="PTHR10578:SF107">
    <property type="entry name" value="2-HYDROXYACID OXIDASE 1"/>
    <property type="match status" value="1"/>
</dbReference>
<dbReference type="InterPro" id="IPR013785">
    <property type="entry name" value="Aldolase_TIM"/>
</dbReference>
<evidence type="ECO:0000256" key="7">
    <source>
        <dbReference type="PIRSR" id="PIRSR000138-2"/>
    </source>
</evidence>
<dbReference type="CDD" id="cd02809">
    <property type="entry name" value="alpha_hydroxyacid_oxid_FMN"/>
    <property type="match status" value="1"/>
</dbReference>
<evidence type="ECO:0000256" key="1">
    <source>
        <dbReference type="ARBA" id="ARBA00001917"/>
    </source>
</evidence>
<organism evidence="9 10">
    <name type="scientific">Sulfitobacter mediterraneus</name>
    <dbReference type="NCBI Taxonomy" id="83219"/>
    <lineage>
        <taxon>Bacteria</taxon>
        <taxon>Pseudomonadati</taxon>
        <taxon>Pseudomonadota</taxon>
        <taxon>Alphaproteobacteria</taxon>
        <taxon>Rhodobacterales</taxon>
        <taxon>Roseobacteraceae</taxon>
        <taxon>Sulfitobacter</taxon>
    </lineage>
</organism>
<feature type="binding site" evidence="7">
    <location>
        <position position="107"/>
    </location>
    <ligand>
        <name>FMN</name>
        <dbReference type="ChEBI" id="CHEBI:58210"/>
    </ligand>
</feature>
<feature type="binding site" evidence="7">
    <location>
        <position position="252"/>
    </location>
    <ligand>
        <name>FMN</name>
        <dbReference type="ChEBI" id="CHEBI:58210"/>
    </ligand>
</feature>
<comment type="caution">
    <text evidence="9">The sequence shown here is derived from an EMBL/GenBank/DDBJ whole genome shotgun (WGS) entry which is preliminary data.</text>
</comment>
<dbReference type="RefSeq" id="WP_037908838.1">
    <property type="nucleotide sequence ID" value="NZ_JAFBPZ010000007.1"/>
</dbReference>
<keyword evidence="2 7" id="KW-0285">Flavoprotein</keyword>
<feature type="binding site" evidence="7">
    <location>
        <position position="274"/>
    </location>
    <ligand>
        <name>FMN</name>
        <dbReference type="ChEBI" id="CHEBI:58210"/>
    </ligand>
</feature>
<proteinExistence type="inferred from homology"/>
<dbReference type="AlphaFoldDB" id="A0A061SPP9"/>
<dbReference type="PIRSF" id="PIRSF000138">
    <property type="entry name" value="Al-hdrx_acd_dh"/>
    <property type="match status" value="1"/>
</dbReference>
<dbReference type="PROSITE" id="PS00557">
    <property type="entry name" value="FMN_HYDROXY_ACID_DH_1"/>
    <property type="match status" value="1"/>
</dbReference>
<accession>A0A061SPP9</accession>
<keyword evidence="10" id="KW-1185">Reference proteome</keyword>
<keyword evidence="3 7" id="KW-0288">FMN</keyword>
<dbReference type="GO" id="GO:0010181">
    <property type="term" value="F:FMN binding"/>
    <property type="evidence" value="ECO:0007669"/>
    <property type="project" value="InterPro"/>
</dbReference>
<feature type="binding site" evidence="7">
    <location>
        <position position="279"/>
    </location>
    <ligand>
        <name>glyoxylate</name>
        <dbReference type="ChEBI" id="CHEBI:36655"/>
    </ligand>
</feature>
<dbReference type="PROSITE" id="PS51349">
    <property type="entry name" value="FMN_HYDROXY_ACID_DH_2"/>
    <property type="match status" value="1"/>
</dbReference>
<dbReference type="GO" id="GO:0004460">
    <property type="term" value="F:L-lactate dehydrogenase (cytochrome) activity"/>
    <property type="evidence" value="ECO:0007669"/>
    <property type="project" value="UniProtKB-EC"/>
</dbReference>
<feature type="binding site" evidence="7">
    <location>
        <position position="130"/>
    </location>
    <ligand>
        <name>FMN</name>
        <dbReference type="ChEBI" id="CHEBI:58210"/>
    </ligand>
</feature>
<feature type="binding site" evidence="7">
    <location>
        <position position="156"/>
    </location>
    <ligand>
        <name>FMN</name>
        <dbReference type="ChEBI" id="CHEBI:58210"/>
    </ligand>
</feature>
<feature type="binding site" evidence="7">
    <location>
        <begin position="78"/>
        <end position="80"/>
    </location>
    <ligand>
        <name>FMN</name>
        <dbReference type="ChEBI" id="CHEBI:58210"/>
    </ligand>
</feature>
<dbReference type="InterPro" id="IPR008259">
    <property type="entry name" value="FMN_hydac_DH_AS"/>
</dbReference>
<dbReference type="NCBIfam" id="NF008398">
    <property type="entry name" value="PRK11197.1"/>
    <property type="match status" value="1"/>
</dbReference>
<keyword evidence="4 9" id="KW-0560">Oxidoreductase</keyword>
<gene>
    <name evidence="9" type="primary">lldD</name>
    <name evidence="9" type="ORF">PM02_12200</name>
</gene>
<evidence type="ECO:0000313" key="10">
    <source>
        <dbReference type="Proteomes" id="UP000027337"/>
    </source>
</evidence>
<dbReference type="Pfam" id="PF01070">
    <property type="entry name" value="FMN_dh"/>
    <property type="match status" value="1"/>
</dbReference>
<feature type="domain" description="FMN hydroxy acid dehydrogenase" evidence="8">
    <location>
        <begin position="1"/>
        <end position="381"/>
    </location>
</feature>
<dbReference type="GO" id="GO:0005886">
    <property type="term" value="C:plasma membrane"/>
    <property type="evidence" value="ECO:0007669"/>
    <property type="project" value="TreeGrafter"/>
</dbReference>
<dbReference type="Proteomes" id="UP000027337">
    <property type="component" value="Unassembled WGS sequence"/>
</dbReference>
<dbReference type="STRING" id="83219.PM02_12200"/>
<dbReference type="Gene3D" id="3.20.20.70">
    <property type="entry name" value="Aldolase class I"/>
    <property type="match status" value="1"/>
</dbReference>
<evidence type="ECO:0000256" key="2">
    <source>
        <dbReference type="ARBA" id="ARBA00022630"/>
    </source>
</evidence>
<comment type="similarity">
    <text evidence="5">Belongs to the FMN-dependent alpha-hydroxy acid dehydrogenase family.</text>
</comment>
<sequence length="388" mass="42340">MPVITNINDLKRIYERRVPRMFYDYCESGSWTEQTFRENTSDFDQLRLRQRVAVDMSGRSTASQMIGQDVAMPVALAPVGLTGMQHADGEIKAAKAARDFGVPFTLSTMSINSIEDVAEATGAPFWFQLYTMRDQDYVSRLIQRAKDANCSALVITLDLQILGQRHKDLKNGLSAPPKLTLKTMANLATKWSWGLEMLRAQRREFGNIVGHVEGISDASSLGAWTAEQFDPSLDWDKVAKLKEQWGGKVILKGILDAEDAKMALKVGADAIIVSNHGGRQLDGALSSIAALPSILDAVGDQVEVHLDSGIRSGQDVLKALAMGAKGTFIGRAFVYGLGAMGQKGVTTALEVIHRELDTTMALCGETQVTDLGRHNLLVPQDFGGVWQS</sequence>
<dbReference type="SUPFAM" id="SSF51395">
    <property type="entry name" value="FMN-linked oxidoreductases"/>
    <property type="match status" value="1"/>
</dbReference>
<feature type="binding site" evidence="7">
    <location>
        <position position="128"/>
    </location>
    <ligand>
        <name>FMN</name>
        <dbReference type="ChEBI" id="CHEBI:58210"/>
    </ligand>
</feature>
<feature type="binding site" evidence="7">
    <location>
        <begin position="330"/>
        <end position="331"/>
    </location>
    <ligand>
        <name>FMN</name>
        <dbReference type="ChEBI" id="CHEBI:58210"/>
    </ligand>
</feature>
<evidence type="ECO:0000256" key="3">
    <source>
        <dbReference type="ARBA" id="ARBA00022643"/>
    </source>
</evidence>
<feature type="binding site" evidence="7">
    <location>
        <begin position="307"/>
        <end position="311"/>
    </location>
    <ligand>
        <name>FMN</name>
        <dbReference type="ChEBI" id="CHEBI:58210"/>
    </ligand>
</feature>
<dbReference type="eggNOG" id="COG1304">
    <property type="taxonomic scope" value="Bacteria"/>
</dbReference>
<dbReference type="PANTHER" id="PTHR10578">
    <property type="entry name" value="S -2-HYDROXY-ACID OXIDASE-RELATED"/>
    <property type="match status" value="1"/>
</dbReference>
<dbReference type="EC" id="1.1.2.3" evidence="9"/>
<comment type="cofactor">
    <cofactor evidence="1">
        <name>FMN</name>
        <dbReference type="ChEBI" id="CHEBI:58210"/>
    </cofactor>
</comment>
<protein>
    <submittedName>
        <fullName evidence="9">Lactate dehydrogenase</fullName>
        <ecNumber evidence="9">1.1.2.3</ecNumber>
    </submittedName>
</protein>
<dbReference type="InterPro" id="IPR012133">
    <property type="entry name" value="Alpha-hydoxy_acid_DH_FMN"/>
</dbReference>